<evidence type="ECO:0000256" key="1">
    <source>
        <dbReference type="ARBA" id="ARBA00000707"/>
    </source>
</evidence>
<dbReference type="GO" id="GO:0006508">
    <property type="term" value="P:proteolysis"/>
    <property type="evidence" value="ECO:0007669"/>
    <property type="project" value="UniProtKB-KW"/>
</dbReference>
<keyword evidence="6" id="KW-0378">Hydrolase</keyword>
<feature type="compositionally biased region" description="Low complexity" evidence="8">
    <location>
        <begin position="597"/>
        <end position="608"/>
    </location>
</feature>
<evidence type="ECO:0000313" key="10">
    <source>
        <dbReference type="Ensembl" id="ENSACOP00000020629.1"/>
    </source>
</evidence>
<dbReference type="GO" id="GO:0005634">
    <property type="term" value="C:nucleus"/>
    <property type="evidence" value="ECO:0007669"/>
    <property type="project" value="TreeGrafter"/>
</dbReference>
<evidence type="ECO:0000256" key="3">
    <source>
        <dbReference type="ARBA" id="ARBA00022553"/>
    </source>
</evidence>
<dbReference type="AlphaFoldDB" id="A0A8B9GAH3"/>
<comment type="catalytic activity">
    <reaction evidence="1">
        <text>Thiol-dependent hydrolysis of ester, thioester, amide, peptide and isopeptide bonds formed by the C-terminal Gly of ubiquitin (a 76-residue protein attached to proteins as an intracellular targeting signal).</text>
        <dbReference type="EC" id="3.4.19.12"/>
    </reaction>
</comment>
<dbReference type="Ensembl" id="ENSACOT00000021369.1">
    <property type="protein sequence ID" value="ENSACOP00000020629.1"/>
    <property type="gene ID" value="ENSACOG00000014193.1"/>
</dbReference>
<dbReference type="EC" id="3.4.19.12" evidence="2"/>
<evidence type="ECO:0000256" key="5">
    <source>
        <dbReference type="ARBA" id="ARBA00022786"/>
    </source>
</evidence>
<feature type="region of interest" description="Disordered" evidence="8">
    <location>
        <begin position="524"/>
        <end position="850"/>
    </location>
</feature>
<feature type="compositionally biased region" description="Low complexity" evidence="8">
    <location>
        <begin position="707"/>
        <end position="718"/>
    </location>
</feature>
<dbReference type="InterPro" id="IPR001394">
    <property type="entry name" value="Peptidase_C19_UCH"/>
</dbReference>
<evidence type="ECO:0000259" key="9">
    <source>
        <dbReference type="PROSITE" id="PS50235"/>
    </source>
</evidence>
<reference evidence="10" key="2">
    <citation type="submission" date="2025-09" db="UniProtKB">
        <authorList>
            <consortium name="Ensembl"/>
        </authorList>
    </citation>
    <scope>IDENTIFICATION</scope>
</reference>
<sequence length="1015" mass="110137">MPVTERLREMMKRARREVSGNGSMTQLLAGSAKKVLLQKIEFEPARRSFSEQLQRLRGKYVRLNSPAKAAGPQCGSEEEQLKRESSDAPVRPGDGIPAPQKVLFPVERLSMKWEKMHRVGAGLRNLGNTCFLNSTVQCLTYTPPLANYLLSKEHRCTRDQGSFCMICIMQNHIAQAFANSGNVIKPVAFIRDLKKIAGHMRFGQQEDAHEFLRYAIDAMQKSCLSGCTRLDCETQATTLVHQIFGGYLRSRVKCLVCKSISDTYDPFLDLALEIRQARDLREALELFVKPDLLGGENSYLCAGCNNRVSATKRFSIHRASNVLTLSLKRFFFCGGQKITKAVAYPEFLNIRPYMSENKGDPVMYGLYAVLVHSGYSCHAGHYYCYVKASNGQWYQMNDSMVRCSNVKVVLNQEAYLLFYVRVSGPEKSLGRPIARAVSKLSGSTGTVSKEAKRTVSHRPLFPSLGQRVRPEKGPGPEEVGVPVDRSALSTGPELRNGTAPEKLPVTSLPSEAAFKGTCVGTALPSAAAQSPEPPRSASALGSSNSSGASSAEAAHPQQSSWEERMPPARATSPVLLGLTQQPRSTGDRARDSEEDSGSSSAASPAPAAVGKLDTVSQEAGSRTSSSSTSQDTDCGTDVPSAAPAAPATIRRIKVKSPRCASAAAGQSSSTSPPPAKKLVLSARKSLQGRKLHRSSHHAWPRAQVVGSSFPPNNSCPSSALLPLGTCSGEKEPSPVTTGSFTRKRRHEAGNSLGAPAVEEEVSIPPKKKKKKRLLAAEASGSLEGPEAAGPSHGGEAPGSQALESWLISPRAHPDWEPTSAARKEKKGRKRMEESVAAVEPWRTKKQRAEADVARHCKHKWRGSASNQAVGEPAAKVICAAAAADSQAGAGSRHCPAARRPAHDHGAGTAPTTQLESTVVEQLLVDSLDKAYGKQVLTWNGGISAVSWDAIQSAASARRKTIIDEWDEEFDRGKVKKVKKRRREQRHHNPFQWLHRQRSFWAVTHPAKAASLRHRL</sequence>
<accession>A0A8B9GAH3</accession>
<keyword evidence="7" id="KW-0788">Thiol protease</keyword>
<evidence type="ECO:0000256" key="4">
    <source>
        <dbReference type="ARBA" id="ARBA00022670"/>
    </source>
</evidence>
<dbReference type="GO" id="GO:0004843">
    <property type="term" value="F:cysteine-type deubiquitinase activity"/>
    <property type="evidence" value="ECO:0007669"/>
    <property type="project" value="UniProtKB-EC"/>
</dbReference>
<evidence type="ECO:0000256" key="2">
    <source>
        <dbReference type="ARBA" id="ARBA00012759"/>
    </source>
</evidence>
<dbReference type="GO" id="GO:0005829">
    <property type="term" value="C:cytosol"/>
    <property type="evidence" value="ECO:0007669"/>
    <property type="project" value="TreeGrafter"/>
</dbReference>
<dbReference type="InterPro" id="IPR028889">
    <property type="entry name" value="USP"/>
</dbReference>
<feature type="compositionally biased region" description="Basic residues" evidence="8">
    <location>
        <begin position="686"/>
        <end position="699"/>
    </location>
</feature>
<keyword evidence="5" id="KW-0833">Ubl conjugation pathway</keyword>
<dbReference type="PROSITE" id="PS00973">
    <property type="entry name" value="USP_2"/>
    <property type="match status" value="1"/>
</dbReference>
<dbReference type="PANTHER" id="PTHR24006:SF653">
    <property type="entry name" value="UBIQUITIN CARBOXYL-TERMINAL HYDROLASE 36"/>
    <property type="match status" value="1"/>
</dbReference>
<feature type="compositionally biased region" description="Low complexity" evidence="8">
    <location>
        <begin position="536"/>
        <end position="554"/>
    </location>
</feature>
<name>A0A8B9GAH3_9PSIT</name>
<proteinExistence type="predicted"/>
<feature type="region of interest" description="Disordered" evidence="8">
    <location>
        <begin position="889"/>
        <end position="911"/>
    </location>
</feature>
<feature type="domain" description="USP" evidence="9">
    <location>
        <begin position="121"/>
        <end position="422"/>
    </location>
</feature>
<evidence type="ECO:0000256" key="6">
    <source>
        <dbReference type="ARBA" id="ARBA00022801"/>
    </source>
</evidence>
<dbReference type="SUPFAM" id="SSF54001">
    <property type="entry name" value="Cysteine proteinases"/>
    <property type="match status" value="1"/>
</dbReference>
<keyword evidence="3" id="KW-0597">Phosphoprotein</keyword>
<dbReference type="Gene3D" id="3.90.70.10">
    <property type="entry name" value="Cysteine proteinases"/>
    <property type="match status" value="1"/>
</dbReference>
<dbReference type="PANTHER" id="PTHR24006">
    <property type="entry name" value="UBIQUITIN CARBOXYL-TERMINAL HYDROLASE"/>
    <property type="match status" value="1"/>
</dbReference>
<evidence type="ECO:0000313" key="11">
    <source>
        <dbReference type="Proteomes" id="UP000694522"/>
    </source>
</evidence>
<keyword evidence="11" id="KW-1185">Reference proteome</keyword>
<protein>
    <recommendedName>
        <fullName evidence="2">ubiquitinyl hydrolase 1</fullName>
        <ecNumber evidence="2">3.4.19.12</ecNumber>
    </recommendedName>
</protein>
<dbReference type="GO" id="GO:0016579">
    <property type="term" value="P:protein deubiquitination"/>
    <property type="evidence" value="ECO:0007669"/>
    <property type="project" value="InterPro"/>
</dbReference>
<dbReference type="PROSITE" id="PS00972">
    <property type="entry name" value="USP_1"/>
    <property type="match status" value="1"/>
</dbReference>
<organism evidence="10 11">
    <name type="scientific">Amazona collaria</name>
    <name type="common">yellow-billed parrot</name>
    <dbReference type="NCBI Taxonomy" id="241587"/>
    <lineage>
        <taxon>Eukaryota</taxon>
        <taxon>Metazoa</taxon>
        <taxon>Chordata</taxon>
        <taxon>Craniata</taxon>
        <taxon>Vertebrata</taxon>
        <taxon>Euteleostomi</taxon>
        <taxon>Archelosauria</taxon>
        <taxon>Archosauria</taxon>
        <taxon>Dinosauria</taxon>
        <taxon>Saurischia</taxon>
        <taxon>Theropoda</taxon>
        <taxon>Coelurosauria</taxon>
        <taxon>Aves</taxon>
        <taxon>Neognathae</taxon>
        <taxon>Neoaves</taxon>
        <taxon>Telluraves</taxon>
        <taxon>Australaves</taxon>
        <taxon>Psittaciformes</taxon>
        <taxon>Psittacidae</taxon>
        <taxon>Amazona</taxon>
    </lineage>
</organism>
<reference evidence="10" key="1">
    <citation type="submission" date="2025-08" db="UniProtKB">
        <authorList>
            <consortium name="Ensembl"/>
        </authorList>
    </citation>
    <scope>IDENTIFICATION</scope>
</reference>
<dbReference type="Proteomes" id="UP000694522">
    <property type="component" value="Unplaced"/>
</dbReference>
<dbReference type="PROSITE" id="PS50235">
    <property type="entry name" value="USP_3"/>
    <property type="match status" value="1"/>
</dbReference>
<dbReference type="FunFam" id="3.90.70.10:FF:000016">
    <property type="entry name" value="Ubiquitin carboxyl-terminal hydrolase 36"/>
    <property type="match status" value="1"/>
</dbReference>
<evidence type="ECO:0000256" key="8">
    <source>
        <dbReference type="SAM" id="MobiDB-lite"/>
    </source>
</evidence>
<dbReference type="Pfam" id="PF00443">
    <property type="entry name" value="UCH"/>
    <property type="match status" value="1"/>
</dbReference>
<evidence type="ECO:0000256" key="7">
    <source>
        <dbReference type="ARBA" id="ARBA00022807"/>
    </source>
</evidence>
<feature type="compositionally biased region" description="Low complexity" evidence="8">
    <location>
        <begin position="660"/>
        <end position="670"/>
    </location>
</feature>
<dbReference type="InterPro" id="IPR038765">
    <property type="entry name" value="Papain-like_cys_pep_sf"/>
</dbReference>
<dbReference type="GO" id="GO:0042981">
    <property type="term" value="P:regulation of apoptotic process"/>
    <property type="evidence" value="ECO:0007669"/>
    <property type="project" value="TreeGrafter"/>
</dbReference>
<feature type="region of interest" description="Disordered" evidence="8">
    <location>
        <begin position="444"/>
        <end position="507"/>
    </location>
</feature>
<dbReference type="InterPro" id="IPR050164">
    <property type="entry name" value="Peptidase_C19"/>
</dbReference>
<dbReference type="InterPro" id="IPR018200">
    <property type="entry name" value="USP_CS"/>
</dbReference>
<keyword evidence="4" id="KW-0645">Protease</keyword>
<feature type="region of interest" description="Disordered" evidence="8">
    <location>
        <begin position="66"/>
        <end position="94"/>
    </location>
</feature>
<dbReference type="CDD" id="cd02661">
    <property type="entry name" value="Peptidase_C19E"/>
    <property type="match status" value="1"/>
</dbReference>